<sequence>MSVFRLVKITIIQALQYIQERLHGLYPVEEAYSLSWLVLKFVCQKDKQTLLQNANERLPINKIIHIEIIINDLKRFRPIQYILGETEFYGIQLVVNENVLIPRPETEELVDLIIKKIALHNFSHCTILDIGTGSGCIALALAKYLPDTKIYALDISGKALEVARQNAQMNEMKVIFFQQDIFSPLTQFCPTSFSVIVSNPPYITISEKKNLLPNILHYEPHQALFVPKEFPLIFYDRIADIGKQYLTANGLLFFETHAFFGQTVSSMLQKKGYQNVELFKDISGKDRMVCAKSSTDKIKKGQD</sequence>
<dbReference type="GO" id="GO:0032259">
    <property type="term" value="P:methylation"/>
    <property type="evidence" value="ECO:0007669"/>
    <property type="project" value="UniProtKB-KW"/>
</dbReference>
<dbReference type="Proteomes" id="UP000000723">
    <property type="component" value="Chromosome"/>
</dbReference>
<evidence type="ECO:0000256" key="5">
    <source>
        <dbReference type="ARBA" id="ARBA00048391"/>
    </source>
</evidence>
<dbReference type="eggNOG" id="COG2890">
    <property type="taxonomic scope" value="Bacteria"/>
</dbReference>
<dbReference type="InterPro" id="IPR040758">
    <property type="entry name" value="PrmC_N"/>
</dbReference>
<dbReference type="InterPro" id="IPR029063">
    <property type="entry name" value="SAM-dependent_MTases_sf"/>
</dbReference>
<dbReference type="Pfam" id="PF17827">
    <property type="entry name" value="PrmC_N"/>
    <property type="match status" value="1"/>
</dbReference>
<dbReference type="Gene3D" id="1.10.8.10">
    <property type="entry name" value="DNA helicase RuvA subunit, C-terminal domain"/>
    <property type="match status" value="1"/>
</dbReference>
<dbReference type="Pfam" id="PF05175">
    <property type="entry name" value="MTS"/>
    <property type="match status" value="1"/>
</dbReference>
<name>B6YQK9_AZOPC</name>
<evidence type="ECO:0000259" key="7">
    <source>
        <dbReference type="Pfam" id="PF17827"/>
    </source>
</evidence>
<organism evidence="8 9">
    <name type="scientific">Azobacteroides pseudotrichonymphae genomovar. CFP2</name>
    <dbReference type="NCBI Taxonomy" id="511995"/>
    <lineage>
        <taxon>Bacteria</taxon>
        <taxon>Pseudomonadati</taxon>
        <taxon>Bacteroidota</taxon>
        <taxon>Bacteroidia</taxon>
        <taxon>Bacteroidales</taxon>
        <taxon>Candidatus Azobacteroides</taxon>
    </lineage>
</organism>
<dbReference type="PANTHER" id="PTHR18895">
    <property type="entry name" value="HEMK METHYLTRANSFERASE"/>
    <property type="match status" value="1"/>
</dbReference>
<comment type="catalytic activity">
    <reaction evidence="5">
        <text>L-glutaminyl-[peptide chain release factor] + S-adenosyl-L-methionine = N(5)-methyl-L-glutaminyl-[peptide chain release factor] + S-adenosyl-L-homocysteine + H(+)</text>
        <dbReference type="Rhea" id="RHEA:42896"/>
        <dbReference type="Rhea" id="RHEA-COMP:10271"/>
        <dbReference type="Rhea" id="RHEA-COMP:10272"/>
        <dbReference type="ChEBI" id="CHEBI:15378"/>
        <dbReference type="ChEBI" id="CHEBI:30011"/>
        <dbReference type="ChEBI" id="CHEBI:57856"/>
        <dbReference type="ChEBI" id="CHEBI:59789"/>
        <dbReference type="ChEBI" id="CHEBI:61891"/>
        <dbReference type="EC" id="2.1.1.297"/>
    </reaction>
</comment>
<dbReference type="RefSeq" id="WP_012573242.1">
    <property type="nucleotide sequence ID" value="NC_011565.1"/>
</dbReference>
<dbReference type="SUPFAM" id="SSF53335">
    <property type="entry name" value="S-adenosyl-L-methionine-dependent methyltransferases"/>
    <property type="match status" value="1"/>
</dbReference>
<evidence type="ECO:0000256" key="4">
    <source>
        <dbReference type="ARBA" id="ARBA00022691"/>
    </source>
</evidence>
<keyword evidence="4" id="KW-0949">S-adenosyl-L-methionine</keyword>
<feature type="domain" description="Methyltransferase small" evidence="6">
    <location>
        <begin position="123"/>
        <end position="207"/>
    </location>
</feature>
<dbReference type="InterPro" id="IPR007848">
    <property type="entry name" value="Small_mtfrase_dom"/>
</dbReference>
<keyword evidence="3" id="KW-0808">Transferase</keyword>
<dbReference type="GO" id="GO:0003676">
    <property type="term" value="F:nucleic acid binding"/>
    <property type="evidence" value="ECO:0007669"/>
    <property type="project" value="InterPro"/>
</dbReference>
<evidence type="ECO:0000313" key="8">
    <source>
        <dbReference type="EMBL" id="BAG83481.1"/>
    </source>
</evidence>
<accession>B6YQK9</accession>
<dbReference type="OrthoDB" id="9800643at2"/>
<feature type="domain" description="Release factor glutamine methyltransferase N-terminal" evidence="7">
    <location>
        <begin position="13"/>
        <end position="84"/>
    </location>
</feature>
<protein>
    <recommendedName>
        <fullName evidence="1">peptide chain release factor N(5)-glutamine methyltransferase</fullName>
        <ecNumber evidence="1">2.1.1.297</ecNumber>
    </recommendedName>
</protein>
<dbReference type="PROSITE" id="PS00092">
    <property type="entry name" value="N6_MTASE"/>
    <property type="match status" value="1"/>
</dbReference>
<dbReference type="GO" id="GO:0102559">
    <property type="term" value="F:peptide chain release factor N(5)-glutamine methyltransferase activity"/>
    <property type="evidence" value="ECO:0007669"/>
    <property type="project" value="UniProtKB-EC"/>
</dbReference>
<dbReference type="KEGG" id="aps:CFPG_218"/>
<evidence type="ECO:0000256" key="2">
    <source>
        <dbReference type="ARBA" id="ARBA00022603"/>
    </source>
</evidence>
<gene>
    <name evidence="8" type="ordered locus">CFPG_218</name>
</gene>
<dbReference type="NCBIfam" id="TIGR03534">
    <property type="entry name" value="RF_mod_PrmC"/>
    <property type="match status" value="1"/>
</dbReference>
<dbReference type="HOGENOM" id="CLU_018398_3_2_10"/>
<keyword evidence="9" id="KW-1185">Reference proteome</keyword>
<dbReference type="InterPro" id="IPR004556">
    <property type="entry name" value="HemK-like"/>
</dbReference>
<proteinExistence type="predicted"/>
<dbReference type="CDD" id="cd02440">
    <property type="entry name" value="AdoMet_MTases"/>
    <property type="match status" value="1"/>
</dbReference>
<dbReference type="EMBL" id="AP010656">
    <property type="protein sequence ID" value="BAG83481.1"/>
    <property type="molecule type" value="Genomic_DNA"/>
</dbReference>
<dbReference type="InterPro" id="IPR050320">
    <property type="entry name" value="N5-glutamine_MTase"/>
</dbReference>
<keyword evidence="2 8" id="KW-0489">Methyltransferase</keyword>
<dbReference type="PANTHER" id="PTHR18895:SF74">
    <property type="entry name" value="MTRF1L RELEASE FACTOR GLUTAMINE METHYLTRANSFERASE"/>
    <property type="match status" value="1"/>
</dbReference>
<dbReference type="AlphaFoldDB" id="B6YQK9"/>
<dbReference type="Gene3D" id="3.40.50.150">
    <property type="entry name" value="Vaccinia Virus protein VP39"/>
    <property type="match status" value="1"/>
</dbReference>
<evidence type="ECO:0000313" key="9">
    <source>
        <dbReference type="Proteomes" id="UP000000723"/>
    </source>
</evidence>
<reference evidence="9" key="1">
    <citation type="journal article" date="2008" name="Science">
        <title>Genome of an endosymbiont coupling N2 fixation to cellulolysis within RT protist cells in termite gut.</title>
        <authorList>
            <person name="Hongoh Y."/>
            <person name="Sharma V.K."/>
            <person name="Prakash T."/>
            <person name="Noda S."/>
            <person name="Toh H."/>
            <person name="Taylor T.D."/>
            <person name="Kudo T."/>
            <person name="Sakaki Y."/>
            <person name="Toyoda A."/>
            <person name="Hattori M."/>
            <person name="Ohkuma M."/>
        </authorList>
    </citation>
    <scope>NUCLEOTIDE SEQUENCE [LARGE SCALE GENOMIC DNA]</scope>
</reference>
<evidence type="ECO:0000259" key="6">
    <source>
        <dbReference type="Pfam" id="PF05175"/>
    </source>
</evidence>
<evidence type="ECO:0000256" key="3">
    <source>
        <dbReference type="ARBA" id="ARBA00022679"/>
    </source>
</evidence>
<dbReference type="STRING" id="511995.CFPG_218"/>
<dbReference type="NCBIfam" id="TIGR00536">
    <property type="entry name" value="hemK_fam"/>
    <property type="match status" value="1"/>
</dbReference>
<dbReference type="EC" id="2.1.1.297" evidence="1"/>
<evidence type="ECO:0000256" key="1">
    <source>
        <dbReference type="ARBA" id="ARBA00012771"/>
    </source>
</evidence>
<dbReference type="InterPro" id="IPR019874">
    <property type="entry name" value="RF_methyltr_PrmC"/>
</dbReference>
<dbReference type="InterPro" id="IPR002052">
    <property type="entry name" value="DNA_methylase_N6_adenine_CS"/>
</dbReference>